<dbReference type="InterPro" id="IPR000792">
    <property type="entry name" value="Tscrpt_reg_LuxR_C"/>
</dbReference>
<dbReference type="SUPFAM" id="SSF52172">
    <property type="entry name" value="CheY-like"/>
    <property type="match status" value="1"/>
</dbReference>
<dbReference type="KEGG" id="fln:FLA_1320"/>
<dbReference type="InterPro" id="IPR016032">
    <property type="entry name" value="Sig_transdc_resp-reg_C-effctor"/>
</dbReference>
<evidence type="ECO:0000259" key="5">
    <source>
        <dbReference type="PROSITE" id="PS50110"/>
    </source>
</evidence>
<dbReference type="EMBL" id="FTOR01000005">
    <property type="protein sequence ID" value="SIT22039.1"/>
    <property type="molecule type" value="Genomic_DNA"/>
</dbReference>
<dbReference type="Pfam" id="PF00072">
    <property type="entry name" value="Response_reg"/>
    <property type="match status" value="1"/>
</dbReference>
<accession>A0A173MCK7</accession>
<dbReference type="Proteomes" id="UP000186917">
    <property type="component" value="Unassembled WGS sequence"/>
</dbReference>
<dbReference type="GO" id="GO:0000160">
    <property type="term" value="P:phosphorelay signal transduction system"/>
    <property type="evidence" value="ECO:0007669"/>
    <property type="project" value="InterPro"/>
</dbReference>
<evidence type="ECO:0000313" key="6">
    <source>
        <dbReference type="EMBL" id="SIT22039.1"/>
    </source>
</evidence>
<gene>
    <name evidence="6" type="ORF">SAMN05421788_105230</name>
</gene>
<dbReference type="AlphaFoldDB" id="A0A173MCK7"/>
<feature type="domain" description="HTH luxR-type" evidence="4">
    <location>
        <begin position="146"/>
        <end position="211"/>
    </location>
</feature>
<evidence type="ECO:0000256" key="2">
    <source>
        <dbReference type="ARBA" id="ARBA00023125"/>
    </source>
</evidence>
<dbReference type="GO" id="GO:0006355">
    <property type="term" value="P:regulation of DNA-templated transcription"/>
    <property type="evidence" value="ECO:0007669"/>
    <property type="project" value="InterPro"/>
</dbReference>
<keyword evidence="7" id="KW-1185">Reference proteome</keyword>
<dbReference type="SMART" id="SM00421">
    <property type="entry name" value="HTH_LUXR"/>
    <property type="match status" value="1"/>
</dbReference>
<proteinExistence type="predicted"/>
<keyword evidence="2 6" id="KW-0238">DNA-binding</keyword>
<dbReference type="PROSITE" id="PS00622">
    <property type="entry name" value="HTH_LUXR_1"/>
    <property type="match status" value="1"/>
</dbReference>
<evidence type="ECO:0000256" key="3">
    <source>
        <dbReference type="PROSITE-ProRule" id="PRU00169"/>
    </source>
</evidence>
<dbReference type="OrthoDB" id="9797341at2"/>
<dbReference type="Gene3D" id="3.40.50.2300">
    <property type="match status" value="1"/>
</dbReference>
<dbReference type="InterPro" id="IPR039420">
    <property type="entry name" value="WalR-like"/>
</dbReference>
<dbReference type="STRING" id="477680.SAMN05421788_105230"/>
<dbReference type="Pfam" id="PF00196">
    <property type="entry name" value="GerE"/>
    <property type="match status" value="1"/>
</dbReference>
<dbReference type="CDD" id="cd06170">
    <property type="entry name" value="LuxR_C_like"/>
    <property type="match status" value="1"/>
</dbReference>
<dbReference type="PRINTS" id="PR00038">
    <property type="entry name" value="HTHLUXR"/>
</dbReference>
<dbReference type="RefSeq" id="WP_076380064.1">
    <property type="nucleotide sequence ID" value="NZ_AP017422.1"/>
</dbReference>
<feature type="domain" description="Response regulatory" evidence="5">
    <location>
        <begin position="9"/>
        <end position="125"/>
    </location>
</feature>
<keyword evidence="1 3" id="KW-0597">Phosphoprotein</keyword>
<dbReference type="GO" id="GO:0003677">
    <property type="term" value="F:DNA binding"/>
    <property type="evidence" value="ECO:0007669"/>
    <property type="project" value="UniProtKB-KW"/>
</dbReference>
<reference evidence="7" key="1">
    <citation type="submission" date="2017-01" db="EMBL/GenBank/DDBJ databases">
        <authorList>
            <person name="Varghese N."/>
            <person name="Submissions S."/>
        </authorList>
    </citation>
    <scope>NUCLEOTIDE SEQUENCE [LARGE SCALE GENOMIC DNA]</scope>
    <source>
        <strain evidence="7">DSM 21054</strain>
    </source>
</reference>
<protein>
    <submittedName>
        <fullName evidence="6">DNA-binding response regulator, NarL/FixJ family, contains REC and HTH domains</fullName>
    </submittedName>
</protein>
<dbReference type="PROSITE" id="PS50043">
    <property type="entry name" value="HTH_LUXR_2"/>
    <property type="match status" value="1"/>
</dbReference>
<dbReference type="InterPro" id="IPR058245">
    <property type="entry name" value="NreC/VraR/RcsB-like_REC"/>
</dbReference>
<evidence type="ECO:0000256" key="1">
    <source>
        <dbReference type="ARBA" id="ARBA00022553"/>
    </source>
</evidence>
<dbReference type="PROSITE" id="PS50110">
    <property type="entry name" value="RESPONSE_REGULATORY"/>
    <property type="match status" value="1"/>
</dbReference>
<organism evidence="6 7">
    <name type="scientific">Filimonas lacunae</name>
    <dbReference type="NCBI Taxonomy" id="477680"/>
    <lineage>
        <taxon>Bacteria</taxon>
        <taxon>Pseudomonadati</taxon>
        <taxon>Bacteroidota</taxon>
        <taxon>Chitinophagia</taxon>
        <taxon>Chitinophagales</taxon>
        <taxon>Chitinophagaceae</taxon>
        <taxon>Filimonas</taxon>
    </lineage>
</organism>
<dbReference type="SMART" id="SM00448">
    <property type="entry name" value="REC"/>
    <property type="match status" value="1"/>
</dbReference>
<feature type="modified residue" description="4-aspartylphosphate" evidence="3">
    <location>
        <position position="60"/>
    </location>
</feature>
<dbReference type="InterPro" id="IPR011006">
    <property type="entry name" value="CheY-like_superfamily"/>
</dbReference>
<dbReference type="CDD" id="cd17535">
    <property type="entry name" value="REC_NarL-like"/>
    <property type="match status" value="1"/>
</dbReference>
<dbReference type="PANTHER" id="PTHR43214">
    <property type="entry name" value="TWO-COMPONENT RESPONSE REGULATOR"/>
    <property type="match status" value="1"/>
</dbReference>
<evidence type="ECO:0000313" key="7">
    <source>
        <dbReference type="Proteomes" id="UP000186917"/>
    </source>
</evidence>
<name>A0A173MCK7_9BACT</name>
<dbReference type="InterPro" id="IPR001789">
    <property type="entry name" value="Sig_transdc_resp-reg_receiver"/>
</dbReference>
<evidence type="ECO:0000259" key="4">
    <source>
        <dbReference type="PROSITE" id="PS50043"/>
    </source>
</evidence>
<dbReference type="PANTHER" id="PTHR43214:SF43">
    <property type="entry name" value="TWO-COMPONENT RESPONSE REGULATOR"/>
    <property type="match status" value="1"/>
</dbReference>
<sequence>MLQDSTLISLAIVDDHPVVLQGLESFFRKEKHISIAGTFTTGNDFLQFLSGHAVQVVLLDITLPDIHGAELCKKIKQLSPATCVLAFSNHSERPLIMQMLQNGASGYLLKNVASEEFLKCIEEALDGQVTFSTEVKKIMARPNTSALKTIPPLTKREKQILQLIAEGKTNPEIANQLSLSILTIETHRRNLMQKFAVKNAAALITEAVQHQLL</sequence>
<dbReference type="SUPFAM" id="SSF46894">
    <property type="entry name" value="C-terminal effector domain of the bipartite response regulators"/>
    <property type="match status" value="1"/>
</dbReference>